<dbReference type="InterPro" id="IPR043504">
    <property type="entry name" value="Peptidase_S1_PA_chymotrypsin"/>
</dbReference>
<keyword evidence="1" id="KW-0732">Signal</keyword>
<accession>A0ABP1REY8</accession>
<sequence>MSLFTLLIIATYFVAHVTGDGCQMVWDKPEPGSCPDGTHEIYHDYNKAKKLYHTACCIPGSEDEPNWKLYIPACKASPCLVGLGEDENDGSNPCDYLPTERYVNGTKLEFEETIRDIGCEAEDDLPAGIIALCCVKDSLDSLQSTLYGVEPKEFPHFAKMGSSGCGATIYNERYVLTASHCVTDAHTYKLDESMAPYVRFNIEIDEAYTVNNYTVVEVIVHENSSRLAPLDEYGSLYNDIALLKLDRDIVFGDNVKALPIAPPGFDPIKYSDKAVIVGFGMTNTGRQNKVIQKANVLIRDNDKVLDRMGHLSYLKSYSDQLLFVGGILGDSVSPAAGKGDSGGPAMCRDANGYAVLCGVTSFSFPIQMCEDGLDDICFPSGYAKPDYFRDWIVKHAGDQSKAVLLKQPLFGLPVAKNKYPHQVHITSDDGSTCGGTLIANDVVVTAAQCIANGDGTGKTGVKAKATQDLTSNSGKSVGVKNAIILEGFSQTWKRTKRVISLVYETNKAKKPNAPVVMKDPYFTNDLALIKLESSLGISKVAKVASSADVAKGMATELSFPRNTTRSGKLTQREFKLLNKNECQRRVDKLSGAGYHIQLDENVVCGVEWYSGGSMCDRELGGGLMCKDGKGQDVLCGIQVFRLCEYNAPNLFLNAGEYSDWIKSNMANL</sequence>
<feature type="chain" id="PRO_5045509161" description="Peptidase S1 domain-containing protein" evidence="1">
    <location>
        <begin position="20"/>
        <end position="668"/>
    </location>
</feature>
<dbReference type="PROSITE" id="PS50240">
    <property type="entry name" value="TRYPSIN_DOM"/>
    <property type="match status" value="2"/>
</dbReference>
<evidence type="ECO:0000313" key="3">
    <source>
        <dbReference type="EMBL" id="CAL8126220.1"/>
    </source>
</evidence>
<gene>
    <name evidence="3" type="ORF">ODALV1_LOCUS21321</name>
</gene>
<feature type="domain" description="Peptidase S1" evidence="2">
    <location>
        <begin position="409"/>
        <end position="666"/>
    </location>
</feature>
<dbReference type="PANTHER" id="PTHR24260">
    <property type="match status" value="1"/>
</dbReference>
<dbReference type="Gene3D" id="2.40.10.10">
    <property type="entry name" value="Trypsin-like serine proteases"/>
    <property type="match status" value="2"/>
</dbReference>
<dbReference type="Proteomes" id="UP001642540">
    <property type="component" value="Unassembled WGS sequence"/>
</dbReference>
<dbReference type="PRINTS" id="PR00722">
    <property type="entry name" value="CHYMOTRYPSIN"/>
</dbReference>
<dbReference type="InterPro" id="IPR051333">
    <property type="entry name" value="CLIP_Serine_Protease"/>
</dbReference>
<reference evidence="3 4" key="1">
    <citation type="submission" date="2024-08" db="EMBL/GenBank/DDBJ databases">
        <authorList>
            <person name="Cucini C."/>
            <person name="Frati F."/>
        </authorList>
    </citation>
    <scope>NUCLEOTIDE SEQUENCE [LARGE SCALE GENOMIC DNA]</scope>
</reference>
<dbReference type="PANTHER" id="PTHR24260:SF147">
    <property type="entry name" value="EG:BACR7A4.3 PROTEIN-RELATED"/>
    <property type="match status" value="1"/>
</dbReference>
<dbReference type="SUPFAM" id="SSF50494">
    <property type="entry name" value="Trypsin-like serine proteases"/>
    <property type="match status" value="2"/>
</dbReference>
<evidence type="ECO:0000313" key="4">
    <source>
        <dbReference type="Proteomes" id="UP001642540"/>
    </source>
</evidence>
<comment type="caution">
    <text evidence="3">The sequence shown here is derived from an EMBL/GenBank/DDBJ whole genome shotgun (WGS) entry which is preliminary data.</text>
</comment>
<feature type="signal peptide" evidence="1">
    <location>
        <begin position="1"/>
        <end position="19"/>
    </location>
</feature>
<dbReference type="InterPro" id="IPR001254">
    <property type="entry name" value="Trypsin_dom"/>
</dbReference>
<evidence type="ECO:0000259" key="2">
    <source>
        <dbReference type="PROSITE" id="PS50240"/>
    </source>
</evidence>
<dbReference type="InterPro" id="IPR009003">
    <property type="entry name" value="Peptidase_S1_PA"/>
</dbReference>
<name>A0ABP1REY8_9HEXA</name>
<dbReference type="InterPro" id="IPR018114">
    <property type="entry name" value="TRYPSIN_HIS"/>
</dbReference>
<keyword evidence="4" id="KW-1185">Reference proteome</keyword>
<dbReference type="PROSITE" id="PS00134">
    <property type="entry name" value="TRYPSIN_HIS"/>
    <property type="match status" value="1"/>
</dbReference>
<dbReference type="CDD" id="cd00190">
    <property type="entry name" value="Tryp_SPc"/>
    <property type="match status" value="1"/>
</dbReference>
<proteinExistence type="predicted"/>
<dbReference type="SMART" id="SM00020">
    <property type="entry name" value="Tryp_SPc"/>
    <property type="match status" value="2"/>
</dbReference>
<dbReference type="EMBL" id="CAXLJM020000071">
    <property type="protein sequence ID" value="CAL8126220.1"/>
    <property type="molecule type" value="Genomic_DNA"/>
</dbReference>
<feature type="domain" description="Peptidase S1" evidence="2">
    <location>
        <begin position="146"/>
        <end position="397"/>
    </location>
</feature>
<dbReference type="InterPro" id="IPR001314">
    <property type="entry name" value="Peptidase_S1A"/>
</dbReference>
<dbReference type="Pfam" id="PF00089">
    <property type="entry name" value="Trypsin"/>
    <property type="match status" value="2"/>
</dbReference>
<protein>
    <recommendedName>
        <fullName evidence="2">Peptidase S1 domain-containing protein</fullName>
    </recommendedName>
</protein>
<organism evidence="3 4">
    <name type="scientific">Orchesella dallaii</name>
    <dbReference type="NCBI Taxonomy" id="48710"/>
    <lineage>
        <taxon>Eukaryota</taxon>
        <taxon>Metazoa</taxon>
        <taxon>Ecdysozoa</taxon>
        <taxon>Arthropoda</taxon>
        <taxon>Hexapoda</taxon>
        <taxon>Collembola</taxon>
        <taxon>Entomobryomorpha</taxon>
        <taxon>Entomobryoidea</taxon>
        <taxon>Orchesellidae</taxon>
        <taxon>Orchesellinae</taxon>
        <taxon>Orchesella</taxon>
    </lineage>
</organism>
<evidence type="ECO:0000256" key="1">
    <source>
        <dbReference type="SAM" id="SignalP"/>
    </source>
</evidence>